<evidence type="ECO:0000256" key="6">
    <source>
        <dbReference type="SAM" id="Phobius"/>
    </source>
</evidence>
<dbReference type="GO" id="GO:0005886">
    <property type="term" value="C:plasma membrane"/>
    <property type="evidence" value="ECO:0007669"/>
    <property type="project" value="UniProtKB-SubCell"/>
</dbReference>
<gene>
    <name evidence="9" type="ORF">AJE_02466</name>
</gene>
<evidence type="ECO:0000256" key="4">
    <source>
        <dbReference type="ARBA" id="ARBA00022989"/>
    </source>
</evidence>
<evidence type="ECO:0000259" key="8">
    <source>
        <dbReference type="Pfam" id="PF13807"/>
    </source>
</evidence>
<dbReference type="Pfam" id="PF13807">
    <property type="entry name" value="GNVR"/>
    <property type="match status" value="1"/>
</dbReference>
<dbReference type="eggNOG" id="COG3765">
    <property type="taxonomic scope" value="Bacteria"/>
</dbReference>
<keyword evidence="4 6" id="KW-1133">Transmembrane helix</keyword>
<dbReference type="Pfam" id="PF02706">
    <property type="entry name" value="Wzz"/>
    <property type="match status" value="1"/>
</dbReference>
<keyword evidence="5 6" id="KW-0472">Membrane</keyword>
<feature type="domain" description="Polysaccharide chain length determinant N-terminal" evidence="7">
    <location>
        <begin position="15"/>
        <end position="113"/>
    </location>
</feature>
<dbReference type="PANTHER" id="PTHR32309:SF13">
    <property type="entry name" value="FERRIC ENTEROBACTIN TRANSPORT PROTEIN FEPE"/>
    <property type="match status" value="1"/>
</dbReference>
<keyword evidence="2" id="KW-1003">Cell membrane</keyword>
<protein>
    <submittedName>
        <fullName evidence="9">Lipopolysaccharide biosynthesis protein</fullName>
    </submittedName>
</protein>
<dbReference type="Proteomes" id="UP000012046">
    <property type="component" value="Unassembled WGS sequence"/>
</dbReference>
<dbReference type="AlphaFoldDB" id="H3ZAZ0"/>
<evidence type="ECO:0000256" key="1">
    <source>
        <dbReference type="ARBA" id="ARBA00004651"/>
    </source>
</evidence>
<feature type="transmembrane region" description="Helical" evidence="6">
    <location>
        <begin position="281"/>
        <end position="301"/>
    </location>
</feature>
<dbReference type="EMBL" id="AHTH01000005">
    <property type="protein sequence ID" value="EHR42104.1"/>
    <property type="molecule type" value="Genomic_DNA"/>
</dbReference>
<dbReference type="RefSeq" id="WP_008949514.1">
    <property type="nucleotide sequence ID" value="NZ_AHTH01000005.1"/>
</dbReference>
<organism evidence="9 10">
    <name type="scientific">Alishewanella jeotgali KCTC 22429</name>
    <dbReference type="NCBI Taxonomy" id="1129374"/>
    <lineage>
        <taxon>Bacteria</taxon>
        <taxon>Pseudomonadati</taxon>
        <taxon>Pseudomonadota</taxon>
        <taxon>Gammaproteobacteria</taxon>
        <taxon>Alteromonadales</taxon>
        <taxon>Alteromonadaceae</taxon>
        <taxon>Alishewanella</taxon>
    </lineage>
</organism>
<evidence type="ECO:0000256" key="2">
    <source>
        <dbReference type="ARBA" id="ARBA00022475"/>
    </source>
</evidence>
<name>H3ZAZ0_9ALTE</name>
<evidence type="ECO:0000313" key="10">
    <source>
        <dbReference type="Proteomes" id="UP000012046"/>
    </source>
</evidence>
<dbReference type="PATRIC" id="fig|1129374.4.peg.499"/>
<feature type="domain" description="Tyrosine-protein kinase G-rich" evidence="8">
    <location>
        <begin position="263"/>
        <end position="303"/>
    </location>
</feature>
<accession>H3ZAZ0</accession>
<keyword evidence="10" id="KW-1185">Reference proteome</keyword>
<proteinExistence type="predicted"/>
<evidence type="ECO:0000256" key="5">
    <source>
        <dbReference type="ARBA" id="ARBA00023136"/>
    </source>
</evidence>
<comment type="caution">
    <text evidence="9">The sequence shown here is derived from an EMBL/GenBank/DDBJ whole genome shotgun (WGS) entry which is preliminary data.</text>
</comment>
<evidence type="ECO:0000256" key="3">
    <source>
        <dbReference type="ARBA" id="ARBA00022692"/>
    </source>
</evidence>
<dbReference type="InterPro" id="IPR032807">
    <property type="entry name" value="GNVR"/>
</dbReference>
<dbReference type="PANTHER" id="PTHR32309">
    <property type="entry name" value="TYROSINE-PROTEIN KINASE"/>
    <property type="match status" value="1"/>
</dbReference>
<sequence length="310" mass="34893">MSENINAPQTAAADDEIDLRELFSAIWQGKWIIIATTFLFAVAAVFYAIRLPNIYQSEALLAPVTEDSSMRMPGQLGGLAALAGFRPGMGNEKTNLALEVLKSRDFIGRFIDKYDLYLPVMAAKGWNPTDNSLKINPKVYDVETEQWVRKVKPPFKPKPSVQETYTRFIKTMSVSQDKSNGMVKISVQHYSPFLAKQWVDSLVTEINEDIRQRDLNQAQRSITYLNEQIAQTNIADARAMLFSLIEEQTKTLMLANVRSEYVLKVVDPAVVAEKKAKPARALMVALSIIIGGMFSVIFVIGRHFNRKVSR</sequence>
<dbReference type="InterPro" id="IPR003856">
    <property type="entry name" value="LPS_length_determ_N"/>
</dbReference>
<reference evidence="9 10" key="1">
    <citation type="journal article" date="2012" name="J. Bacteriol.">
        <title>Genome Sequence of Extracellular-Protease-Producing Alishewanella jeotgali Isolated from Traditional Korean Fermented Seafood.</title>
        <authorList>
            <person name="Jung J."/>
            <person name="Chun J."/>
            <person name="Park W."/>
        </authorList>
    </citation>
    <scope>NUCLEOTIDE SEQUENCE [LARGE SCALE GENOMIC DNA]</scope>
    <source>
        <strain evidence="9 10">KCTC 22429</strain>
    </source>
</reference>
<keyword evidence="3 6" id="KW-0812">Transmembrane</keyword>
<evidence type="ECO:0000313" key="9">
    <source>
        <dbReference type="EMBL" id="EHR42104.1"/>
    </source>
</evidence>
<dbReference type="STRING" id="1129374.AJE_02466"/>
<evidence type="ECO:0000259" key="7">
    <source>
        <dbReference type="Pfam" id="PF02706"/>
    </source>
</evidence>
<dbReference type="InterPro" id="IPR050445">
    <property type="entry name" value="Bact_polysacc_biosynth/exp"/>
</dbReference>
<dbReference type="GO" id="GO:0004713">
    <property type="term" value="F:protein tyrosine kinase activity"/>
    <property type="evidence" value="ECO:0007669"/>
    <property type="project" value="TreeGrafter"/>
</dbReference>
<feature type="transmembrane region" description="Helical" evidence="6">
    <location>
        <begin position="31"/>
        <end position="49"/>
    </location>
</feature>
<comment type="subcellular location">
    <subcellularLocation>
        <location evidence="1">Cell membrane</location>
        <topology evidence="1">Multi-pass membrane protein</topology>
    </subcellularLocation>
</comment>